<gene>
    <name evidence="3" type="ORF">LSAT_V11C900484890</name>
</gene>
<dbReference type="EMBL" id="NBSK02000009">
    <property type="protein sequence ID" value="KAJ0184744.1"/>
    <property type="molecule type" value="Genomic_DNA"/>
</dbReference>
<evidence type="ECO:0000256" key="2">
    <source>
        <dbReference type="SAM" id="MobiDB-lite"/>
    </source>
</evidence>
<dbReference type="Proteomes" id="UP000235145">
    <property type="component" value="Unassembled WGS sequence"/>
</dbReference>
<comment type="caution">
    <text evidence="3">The sequence shown here is derived from an EMBL/GenBank/DDBJ whole genome shotgun (WGS) entry which is preliminary data.</text>
</comment>
<accession>A0A9R1WP67</accession>
<feature type="compositionally biased region" description="Low complexity" evidence="2">
    <location>
        <begin position="682"/>
        <end position="692"/>
    </location>
</feature>
<feature type="region of interest" description="Disordered" evidence="2">
    <location>
        <begin position="729"/>
        <end position="763"/>
    </location>
</feature>
<protein>
    <submittedName>
        <fullName evidence="3">Uncharacterized protein</fullName>
    </submittedName>
</protein>
<feature type="compositionally biased region" description="Basic and acidic residues" evidence="2">
    <location>
        <begin position="701"/>
        <end position="715"/>
    </location>
</feature>
<evidence type="ECO:0000256" key="1">
    <source>
        <dbReference type="SAM" id="Coils"/>
    </source>
</evidence>
<reference evidence="3 4" key="1">
    <citation type="journal article" date="2017" name="Nat. Commun.">
        <title>Genome assembly with in vitro proximity ligation data and whole-genome triplication in lettuce.</title>
        <authorList>
            <person name="Reyes-Chin-Wo S."/>
            <person name="Wang Z."/>
            <person name="Yang X."/>
            <person name="Kozik A."/>
            <person name="Arikit S."/>
            <person name="Song C."/>
            <person name="Xia L."/>
            <person name="Froenicke L."/>
            <person name="Lavelle D.O."/>
            <person name="Truco M.J."/>
            <person name="Xia R."/>
            <person name="Zhu S."/>
            <person name="Xu C."/>
            <person name="Xu H."/>
            <person name="Xu X."/>
            <person name="Cox K."/>
            <person name="Korf I."/>
            <person name="Meyers B.C."/>
            <person name="Michelmore R.W."/>
        </authorList>
    </citation>
    <scope>NUCLEOTIDE SEQUENCE [LARGE SCALE GENOMIC DNA]</scope>
    <source>
        <strain evidence="4">cv. Salinas</strain>
        <tissue evidence="3">Seedlings</tissue>
    </source>
</reference>
<feature type="compositionally biased region" description="Basic and acidic residues" evidence="2">
    <location>
        <begin position="939"/>
        <end position="950"/>
    </location>
</feature>
<dbReference type="AlphaFoldDB" id="A0A9R1WP67"/>
<feature type="compositionally biased region" description="Basic and acidic residues" evidence="2">
    <location>
        <begin position="402"/>
        <end position="422"/>
    </location>
</feature>
<evidence type="ECO:0000313" key="4">
    <source>
        <dbReference type="Proteomes" id="UP000235145"/>
    </source>
</evidence>
<organism evidence="3 4">
    <name type="scientific">Lactuca sativa</name>
    <name type="common">Garden lettuce</name>
    <dbReference type="NCBI Taxonomy" id="4236"/>
    <lineage>
        <taxon>Eukaryota</taxon>
        <taxon>Viridiplantae</taxon>
        <taxon>Streptophyta</taxon>
        <taxon>Embryophyta</taxon>
        <taxon>Tracheophyta</taxon>
        <taxon>Spermatophyta</taxon>
        <taxon>Magnoliopsida</taxon>
        <taxon>eudicotyledons</taxon>
        <taxon>Gunneridae</taxon>
        <taxon>Pentapetalae</taxon>
        <taxon>asterids</taxon>
        <taxon>campanulids</taxon>
        <taxon>Asterales</taxon>
        <taxon>Asteraceae</taxon>
        <taxon>Cichorioideae</taxon>
        <taxon>Cichorieae</taxon>
        <taxon>Lactucinae</taxon>
        <taxon>Lactuca</taxon>
    </lineage>
</organism>
<proteinExistence type="predicted"/>
<keyword evidence="1" id="KW-0175">Coiled coil</keyword>
<feature type="region of interest" description="Disordered" evidence="2">
    <location>
        <begin position="373"/>
        <end position="422"/>
    </location>
</feature>
<sequence>MGEISYARFWTIVVNREIKQLNIPVMSDALMTSITTLHTTGIIWRIGQSFPSLARFWRGSKKATKKDTAKEEPSEAVKPPYKKRKALAASTAVPKQRKQPTRKRKPHTPTPSQTEGENSDSETESDIRIEDDPTVHNEEDELAPFPNHEVTPPLNDFIPSPPPSRKTIASILITIAPMPRPVSSQPSITIPVSITIFTESTISHQTSATPLTYLIRGANTSGFSSHITPPISTICTDDSEMLFGDDEDDDLDRFAYSPFQIRIDSEDEVSTTEEELKSLHEKIEQLLLASQVSTSEAYSKATVQSILERVTKEHSSDVSTLSKVVSDSTDACKAMTEKVDKLIVDTIAFMEDYKNTYNANIVTANKAIQNVGTLKQPARKRKPPAPTPSQSEGENFDSENESDIRIEDDPRVCNEEDEPVRTEKQEFVRIEEVKQVRNEPPVRTEAPSPNHEISNMWANTLGFSIHVTPPISPICTDDSEMLFGDDEDDDLDGFDYSSFQIRIASEDEVSTTKEELKYLHEKIDQLLLASQVSTSEAYSKAAVQSILERVTKEHSADVSTLSKAVSDSTDAYKATIKKVVKIIVDTIAFMEDYKNTYNANIVTANKAIQNVGTLFEMENANFFELRKVGSKKATKKDTAKEGPSEAMKPLSKKRKALAASTVAPKRRKQPARKQKPLTPTPSQSEGENSNSENELDIPIEDDPRVCNEEDEPVRTEKQEFVRIEEVEQVRNEPPVRTEAPSPKHEANTLGFSSHVTPPISPICTDDSEMLFGDDEDDDLDGFDYSSFQIRIASEDEVSTTKEELKSLHEKIDQLLLASQVSTSEAYSKAVVVFDSTDACKATTEKVDKLIAYTIAFMEDYKNIYNANTVLRTRLFRILVPCSKRKTRTFFELRKAFQSDHEAFQSSITVKITKLQDLVHCLTNFKGFWLRQIKLRNESDSRIEEDQRVRNEEEEPVPTEEQEFIRIEKVKQVCKEPPVRIEAPSPNRKVTPPFNDYVPSPPPSPKTTTSILITIAPMLPPVSSQPAITIPVYIPIFTESTILHQTSSTPTSSVNVSNTGANTSGFSIHVTPPISAICTNDSEMLFGDDEDDGFAYSPYQIRIANEDEVSTTKEELKSLHEKIDQLLLASQVSTFEATSKLLLNQSLSELRRNILPMSLLCPRPFLTLLTPARLRPKNSIN</sequence>
<feature type="compositionally biased region" description="Basic residues" evidence="2">
    <location>
        <begin position="664"/>
        <end position="675"/>
    </location>
</feature>
<feature type="compositionally biased region" description="Basic residues" evidence="2">
    <location>
        <begin position="95"/>
        <end position="107"/>
    </location>
</feature>
<evidence type="ECO:0000313" key="3">
    <source>
        <dbReference type="EMBL" id="KAJ0184744.1"/>
    </source>
</evidence>
<name>A0A9R1WP67_LACSA</name>
<feature type="compositionally biased region" description="Basic and acidic residues" evidence="2">
    <location>
        <begin position="65"/>
        <end position="75"/>
    </location>
</feature>
<feature type="compositionally biased region" description="Acidic residues" evidence="2">
    <location>
        <begin position="951"/>
        <end position="961"/>
    </location>
</feature>
<feature type="region of interest" description="Disordered" evidence="2">
    <location>
        <begin position="979"/>
        <end position="1004"/>
    </location>
</feature>
<feature type="coiled-coil region" evidence="1">
    <location>
        <begin position="262"/>
        <end position="289"/>
    </location>
</feature>
<keyword evidence="4" id="KW-1185">Reference proteome</keyword>
<feature type="region of interest" description="Disordered" evidence="2">
    <location>
        <begin position="631"/>
        <end position="715"/>
    </location>
</feature>
<feature type="compositionally biased region" description="Basic and acidic residues" evidence="2">
    <location>
        <begin position="729"/>
        <end position="746"/>
    </location>
</feature>
<feature type="region of interest" description="Disordered" evidence="2">
    <location>
        <begin position="939"/>
        <end position="961"/>
    </location>
</feature>
<feature type="region of interest" description="Disordered" evidence="2">
    <location>
        <begin position="61"/>
        <end position="162"/>
    </location>
</feature>
<feature type="compositionally biased region" description="Basic and acidic residues" evidence="2">
    <location>
        <begin position="125"/>
        <end position="137"/>
    </location>
</feature>